<organism evidence="10 11">
    <name type="scientific">Microvenator marinus</name>
    <dbReference type="NCBI Taxonomy" id="2600177"/>
    <lineage>
        <taxon>Bacteria</taxon>
        <taxon>Deltaproteobacteria</taxon>
        <taxon>Bradymonadales</taxon>
        <taxon>Microvenatoraceae</taxon>
        <taxon>Microvenator</taxon>
    </lineage>
</organism>
<keyword evidence="11" id="KW-1185">Reference proteome</keyword>
<keyword evidence="4 7" id="KW-0694">RNA-binding</keyword>
<comment type="subunit">
    <text evidence="7">Monomer. Binds directly to the core enzyme of the DNA-dependent RNA polymerase and to nascent RNA.</text>
</comment>
<dbReference type="KEGG" id="bbae:FRD01_00855"/>
<evidence type="ECO:0000256" key="5">
    <source>
        <dbReference type="ARBA" id="ARBA00023015"/>
    </source>
</evidence>
<dbReference type="InterPro" id="IPR030842">
    <property type="entry name" value="TF_NusA_bacterial"/>
</dbReference>
<dbReference type="InterPro" id="IPR003029">
    <property type="entry name" value="S1_domain"/>
</dbReference>
<dbReference type="HAMAP" id="MF_00945_B">
    <property type="entry name" value="NusA_B"/>
    <property type="match status" value="1"/>
</dbReference>
<evidence type="ECO:0000313" key="11">
    <source>
        <dbReference type="Proteomes" id="UP000321595"/>
    </source>
</evidence>
<dbReference type="Gene3D" id="3.30.1480.10">
    <property type="entry name" value="NusA, N-terminal domain"/>
    <property type="match status" value="1"/>
</dbReference>
<protein>
    <recommendedName>
        <fullName evidence="7">Transcription termination/antitermination protein NusA</fullName>
    </recommendedName>
</protein>
<evidence type="ECO:0000256" key="2">
    <source>
        <dbReference type="ARBA" id="ARBA00022490"/>
    </source>
</evidence>
<dbReference type="OrthoDB" id="9807233at2"/>
<dbReference type="GO" id="GO:0003723">
    <property type="term" value="F:RNA binding"/>
    <property type="evidence" value="ECO:0007669"/>
    <property type="project" value="UniProtKB-UniRule"/>
</dbReference>
<dbReference type="PANTHER" id="PTHR22648:SF0">
    <property type="entry name" value="TRANSCRIPTION TERMINATION_ANTITERMINATION PROTEIN NUSA"/>
    <property type="match status" value="1"/>
</dbReference>
<feature type="domain" description="S1 motif" evidence="9">
    <location>
        <begin position="159"/>
        <end position="223"/>
    </location>
</feature>
<evidence type="ECO:0000256" key="6">
    <source>
        <dbReference type="ARBA" id="ARBA00023163"/>
    </source>
</evidence>
<evidence type="ECO:0000256" key="3">
    <source>
        <dbReference type="ARBA" id="ARBA00022814"/>
    </source>
</evidence>
<evidence type="ECO:0000313" key="10">
    <source>
        <dbReference type="EMBL" id="QED25834.1"/>
    </source>
</evidence>
<dbReference type="InterPro" id="IPR058582">
    <property type="entry name" value="KH_NusA_2nd"/>
</dbReference>
<accession>A0A5B8XJX0</accession>
<dbReference type="SMART" id="SM00316">
    <property type="entry name" value="S1"/>
    <property type="match status" value="1"/>
</dbReference>
<keyword evidence="5 7" id="KW-0805">Transcription regulation</keyword>
<dbReference type="Proteomes" id="UP000321595">
    <property type="component" value="Chromosome"/>
</dbReference>
<dbReference type="Gene3D" id="1.10.150.20">
    <property type="entry name" value="5' to 3' exonuclease, C-terminal subdomain"/>
    <property type="match status" value="2"/>
</dbReference>
<sequence length="565" mass="63168">MESLIQEVDRIAKDKGIDRNILVDTLEAAILTAARRTFGQQREIEAKFNEDTGTVELFQIISVVNDVENEFREVELDDIRAAGFKAEVGDELLFPIYYLPQDRERAKKADEKYGKLLGINTYNATFGRIAAQTAKQVIIQRMREAERDIIFNEFKSRVGEMVTGMVRRFEKGDIIIDLGRTDAILPRREQMPKETYRPGDRVQAMIKEIRRSSRDPQVVLTRADPQLLFRLFEAEVPEIYEQIVRIVAVAREPGVRSKVAVYSRDSDVDPVGACVGMRGSRVQAVVQELRGEKIDIVPYVEDTARFVCNAISPAEVSKVLIDETNMTMELIVPDDQLSLAIGRGGQNVRLAAQLTGWNLDIISETRLRNMMADARNNLLEFDGVTEDMIDTLFSLGYNKLEHIAMAEIAELAQIPGYTADAAEKIIKASEEILARPTRKDGTELTPEERERKVLEQVRGVGEKVAEALYNKGYKTIEHIAFAEDTVKMAEEAELPTKKGKQIQKAAVEHLLKALRVDAEGLEAYKVKFFEKLEKAAIAAAEAAAAAAAEADNEDAGDESASGEEE</sequence>
<keyword evidence="2 7" id="KW-0963">Cytoplasm</keyword>
<dbReference type="InterPro" id="IPR010213">
    <property type="entry name" value="TF_NusA"/>
</dbReference>
<comment type="similarity">
    <text evidence="7">Belongs to the NusA family.</text>
</comment>
<dbReference type="Pfam" id="PF26594">
    <property type="entry name" value="KH_NusA_2nd"/>
    <property type="match status" value="1"/>
</dbReference>
<name>A0A5B8XJX0_9DELT</name>
<keyword evidence="6 7" id="KW-0804">Transcription</keyword>
<dbReference type="Pfam" id="PF08529">
    <property type="entry name" value="NusA_N"/>
    <property type="match status" value="2"/>
</dbReference>
<dbReference type="InterPro" id="IPR010995">
    <property type="entry name" value="DNA_repair_Rad51/TF_NusA_a-hlx"/>
</dbReference>
<dbReference type="PANTHER" id="PTHR22648">
    <property type="entry name" value="TRANSCRIPTION TERMINATION FACTOR NUSA"/>
    <property type="match status" value="1"/>
</dbReference>
<dbReference type="Gene3D" id="3.30.300.20">
    <property type="match status" value="2"/>
</dbReference>
<dbReference type="CDD" id="cd22529">
    <property type="entry name" value="KH-II_NusA_rpt2"/>
    <property type="match status" value="1"/>
</dbReference>
<dbReference type="Pfam" id="PF00575">
    <property type="entry name" value="S1"/>
    <property type="match status" value="1"/>
</dbReference>
<dbReference type="FunFam" id="3.30.300.20:FF:000002">
    <property type="entry name" value="Transcription termination/antitermination protein NusA"/>
    <property type="match status" value="1"/>
</dbReference>
<dbReference type="PROSITE" id="PS50126">
    <property type="entry name" value="S1"/>
    <property type="match status" value="1"/>
</dbReference>
<evidence type="ECO:0000256" key="1">
    <source>
        <dbReference type="ARBA" id="ARBA00022472"/>
    </source>
</evidence>
<gene>
    <name evidence="7 10" type="primary">nusA</name>
    <name evidence="10" type="ORF">FRD01_00855</name>
</gene>
<dbReference type="InterPro" id="IPR025249">
    <property type="entry name" value="TF_NusA_KH_1st"/>
</dbReference>
<dbReference type="EMBL" id="CP042467">
    <property type="protein sequence ID" value="QED25834.1"/>
    <property type="molecule type" value="Genomic_DNA"/>
</dbReference>
<proteinExistence type="inferred from homology"/>
<reference evidence="10 11" key="1">
    <citation type="submission" date="2019-08" db="EMBL/GenBank/DDBJ databases">
        <authorList>
            <person name="Liang Q."/>
        </authorList>
    </citation>
    <scope>NUCLEOTIDE SEQUENCE [LARGE SCALE GENOMIC DNA]</scope>
    <source>
        <strain evidence="10 11">V1718</strain>
    </source>
</reference>
<dbReference type="InterPro" id="IPR009019">
    <property type="entry name" value="KH_sf_prok-type"/>
</dbReference>
<dbReference type="InterPro" id="IPR004087">
    <property type="entry name" value="KH_dom"/>
</dbReference>
<dbReference type="PROSITE" id="PS50084">
    <property type="entry name" value="KH_TYPE_1"/>
    <property type="match status" value="1"/>
</dbReference>
<dbReference type="FunFam" id="3.30.300.20:FF:000005">
    <property type="entry name" value="Transcription termination/antitermination protein NusA"/>
    <property type="match status" value="1"/>
</dbReference>
<dbReference type="InterPro" id="IPR012340">
    <property type="entry name" value="NA-bd_OB-fold"/>
</dbReference>
<dbReference type="GO" id="GO:0006353">
    <property type="term" value="P:DNA-templated transcription termination"/>
    <property type="evidence" value="ECO:0007669"/>
    <property type="project" value="UniProtKB-UniRule"/>
</dbReference>
<dbReference type="InterPro" id="IPR036555">
    <property type="entry name" value="NusA_N_sf"/>
</dbReference>
<dbReference type="SUPFAM" id="SSF54814">
    <property type="entry name" value="Prokaryotic type KH domain (KH-domain type II)"/>
    <property type="match status" value="2"/>
</dbReference>
<dbReference type="Pfam" id="PF13184">
    <property type="entry name" value="KH_NusA_1st"/>
    <property type="match status" value="1"/>
</dbReference>
<dbReference type="AlphaFoldDB" id="A0A5B8XJX0"/>
<dbReference type="FunFam" id="2.40.50.140:FF:000058">
    <property type="entry name" value="Transcription termination/antitermination protein NusA"/>
    <property type="match status" value="1"/>
</dbReference>
<dbReference type="InterPro" id="IPR015946">
    <property type="entry name" value="KH_dom-like_a/b"/>
</dbReference>
<keyword evidence="3 7" id="KW-0889">Transcription antitermination</keyword>
<dbReference type="GO" id="GO:0005829">
    <property type="term" value="C:cytosol"/>
    <property type="evidence" value="ECO:0007669"/>
    <property type="project" value="TreeGrafter"/>
</dbReference>
<evidence type="ECO:0000259" key="9">
    <source>
        <dbReference type="PROSITE" id="PS50126"/>
    </source>
</evidence>
<dbReference type="SUPFAM" id="SSF158702">
    <property type="entry name" value="Sec63 N-terminal domain-like"/>
    <property type="match status" value="1"/>
</dbReference>
<dbReference type="RefSeq" id="WP_146956754.1">
    <property type="nucleotide sequence ID" value="NZ_CP042467.1"/>
</dbReference>
<dbReference type="SMART" id="SM00322">
    <property type="entry name" value="KH"/>
    <property type="match status" value="2"/>
</dbReference>
<dbReference type="Pfam" id="PF14520">
    <property type="entry name" value="HHH_5"/>
    <property type="match status" value="2"/>
</dbReference>
<evidence type="ECO:0000256" key="7">
    <source>
        <dbReference type="HAMAP-Rule" id="MF_00945"/>
    </source>
</evidence>
<dbReference type="SUPFAM" id="SSF47794">
    <property type="entry name" value="Rad51 N-terminal domain-like"/>
    <property type="match status" value="1"/>
</dbReference>
<dbReference type="Gene3D" id="2.40.50.140">
    <property type="entry name" value="Nucleic acid-binding proteins"/>
    <property type="match status" value="1"/>
</dbReference>
<comment type="subcellular location">
    <subcellularLocation>
        <location evidence="7">Cytoplasm</location>
    </subcellularLocation>
</comment>
<evidence type="ECO:0000256" key="4">
    <source>
        <dbReference type="ARBA" id="ARBA00022884"/>
    </source>
</evidence>
<dbReference type="GO" id="GO:0031564">
    <property type="term" value="P:transcription antitermination"/>
    <property type="evidence" value="ECO:0007669"/>
    <property type="project" value="UniProtKB-UniRule"/>
</dbReference>
<dbReference type="InterPro" id="IPR013735">
    <property type="entry name" value="TF_NusA_N"/>
</dbReference>
<dbReference type="GO" id="GO:0000166">
    <property type="term" value="F:nucleotide binding"/>
    <property type="evidence" value="ECO:0007669"/>
    <property type="project" value="InterPro"/>
</dbReference>
<dbReference type="CDD" id="cd02134">
    <property type="entry name" value="KH-II_NusA_rpt1"/>
    <property type="match status" value="1"/>
</dbReference>
<dbReference type="NCBIfam" id="TIGR01953">
    <property type="entry name" value="NusA"/>
    <property type="match status" value="1"/>
</dbReference>
<comment type="function">
    <text evidence="7">Participates in both transcription termination and antitermination.</text>
</comment>
<dbReference type="GO" id="GO:0003700">
    <property type="term" value="F:DNA-binding transcription factor activity"/>
    <property type="evidence" value="ECO:0007669"/>
    <property type="project" value="InterPro"/>
</dbReference>
<dbReference type="CDD" id="cd04455">
    <property type="entry name" value="S1_NusA"/>
    <property type="match status" value="1"/>
</dbReference>
<feature type="region of interest" description="Disordered" evidence="8">
    <location>
        <begin position="546"/>
        <end position="565"/>
    </location>
</feature>
<dbReference type="SUPFAM" id="SSF50249">
    <property type="entry name" value="Nucleic acid-binding proteins"/>
    <property type="match status" value="1"/>
</dbReference>
<evidence type="ECO:0000256" key="8">
    <source>
        <dbReference type="SAM" id="MobiDB-lite"/>
    </source>
</evidence>
<keyword evidence="1 7" id="KW-0806">Transcription termination</keyword>
<dbReference type="SUPFAM" id="SSF69705">
    <property type="entry name" value="Transcription factor NusA, N-terminal domain"/>
    <property type="match status" value="1"/>
</dbReference>
<feature type="compositionally biased region" description="Acidic residues" evidence="8">
    <location>
        <begin position="550"/>
        <end position="565"/>
    </location>
</feature>